<dbReference type="PaxDb" id="1198114-AciX9_4539"/>
<dbReference type="HOGENOM" id="CLU_2180134_0_0_0"/>
<keyword evidence="1" id="KW-0614">Plasmid</keyword>
<evidence type="ECO:0000313" key="2">
    <source>
        <dbReference type="Proteomes" id="UP000000343"/>
    </source>
</evidence>
<dbReference type="Proteomes" id="UP000000343">
    <property type="component" value="Plasmid pACIX904"/>
</dbReference>
<name>E8X7P2_GRATM</name>
<geneLocation type="plasmid" evidence="1 2">
    <name>pACIX904</name>
</geneLocation>
<dbReference type="RefSeq" id="WP_013573195.1">
    <property type="nucleotide sequence ID" value="NC_015059.1"/>
</dbReference>
<organism evidence="2">
    <name type="scientific">Granulicella tundricola (strain ATCC BAA-1859 / DSM 23138 / MP5ACTX9)</name>
    <dbReference type="NCBI Taxonomy" id="1198114"/>
    <lineage>
        <taxon>Bacteria</taxon>
        <taxon>Pseudomonadati</taxon>
        <taxon>Acidobacteriota</taxon>
        <taxon>Terriglobia</taxon>
        <taxon>Terriglobales</taxon>
        <taxon>Acidobacteriaceae</taxon>
        <taxon>Granulicella</taxon>
    </lineage>
</organism>
<gene>
    <name evidence="1" type="ordered locus">AciX9_4539</name>
</gene>
<keyword evidence="2" id="KW-1185">Reference proteome</keyword>
<dbReference type="KEGG" id="acm:AciX9_4539"/>
<protein>
    <submittedName>
        <fullName evidence="1">Uncharacterized protein</fullName>
    </submittedName>
</protein>
<reference evidence="2" key="1">
    <citation type="submission" date="2011-01" db="EMBL/GenBank/DDBJ databases">
        <title>Complete sequence of plasmid4 of Acidobacterium sp. MP5ACTX9.</title>
        <authorList>
            <consortium name="US DOE Joint Genome Institute"/>
            <person name="Lucas S."/>
            <person name="Copeland A."/>
            <person name="Lapidus A."/>
            <person name="Cheng J.-F."/>
            <person name="Goodwin L."/>
            <person name="Pitluck S."/>
            <person name="Teshima H."/>
            <person name="Detter J.C."/>
            <person name="Han C."/>
            <person name="Tapia R."/>
            <person name="Land M."/>
            <person name="Hauser L."/>
            <person name="Kyrpides N."/>
            <person name="Ivanova N."/>
            <person name="Ovchinnikova G."/>
            <person name="Pagani I."/>
            <person name="Rawat S.R."/>
            <person name="Mannisto M."/>
            <person name="Haggblom M.M."/>
            <person name="Woyke T."/>
        </authorList>
    </citation>
    <scope>NUCLEOTIDE SEQUENCE [LARGE SCALE GENOMIC DNA]</scope>
    <source>
        <strain evidence="2">MP5ACTX9</strain>
        <plasmid evidence="2">Plasmid pACIX904</plasmid>
    </source>
</reference>
<evidence type="ECO:0000313" key="1">
    <source>
        <dbReference type="EMBL" id="ADW71476.1"/>
    </source>
</evidence>
<sequence>MNYTQDTYELEITPTILPVRIPYLGYISYSIQGSDPANTGKSFLENTGNFTEVFSRIMPRPEVIGLLDQLKQGRAVHLQAVTFAQLVRLQFNFRALDPDYMAAAQPRGW</sequence>
<dbReference type="AlphaFoldDB" id="E8X7P2"/>
<accession>E8X7P2</accession>
<dbReference type="EMBL" id="CP002484">
    <property type="protein sequence ID" value="ADW71476.1"/>
    <property type="molecule type" value="Genomic_DNA"/>
</dbReference>
<proteinExistence type="predicted"/>